<dbReference type="InterPro" id="IPR027417">
    <property type="entry name" value="P-loop_NTPase"/>
</dbReference>
<dbReference type="InterPro" id="IPR014001">
    <property type="entry name" value="Helicase_ATP-bd"/>
</dbReference>
<dbReference type="InterPro" id="IPR005034">
    <property type="entry name" value="Dicer_dimerisation"/>
</dbReference>
<feature type="domain" description="Helicase C-terminal" evidence="18">
    <location>
        <begin position="376"/>
        <end position="538"/>
    </location>
</feature>
<keyword evidence="9" id="KW-0067">ATP-binding</keyword>
<evidence type="ECO:0000313" key="20">
    <source>
        <dbReference type="EMBL" id="EMF08834.1"/>
    </source>
</evidence>
<evidence type="ECO:0000256" key="12">
    <source>
        <dbReference type="ARBA" id="ARBA00023118"/>
    </source>
</evidence>
<evidence type="ECO:0000256" key="6">
    <source>
        <dbReference type="ARBA" id="ARBA00022741"/>
    </source>
</evidence>
<keyword evidence="11 15" id="KW-0694">RNA-binding</keyword>
<keyword evidence="8" id="KW-0347">Helicase</keyword>
<dbReference type="Gene3D" id="3.40.50.300">
    <property type="entry name" value="P-loop containing nucleotide triphosphate hydrolases"/>
    <property type="match status" value="2"/>
</dbReference>
<dbReference type="PROSITE" id="PS00517">
    <property type="entry name" value="RNASE_3_1"/>
    <property type="match status" value="1"/>
</dbReference>
<evidence type="ECO:0000256" key="5">
    <source>
        <dbReference type="ARBA" id="ARBA00022737"/>
    </source>
</evidence>
<reference evidence="20 21" key="1">
    <citation type="journal article" date="2012" name="PLoS Pathog.">
        <title>Diverse lifestyles and strategies of plant pathogenesis encoded in the genomes of eighteen Dothideomycetes fungi.</title>
        <authorList>
            <person name="Ohm R.A."/>
            <person name="Feau N."/>
            <person name="Henrissat B."/>
            <person name="Schoch C.L."/>
            <person name="Horwitz B.A."/>
            <person name="Barry K.W."/>
            <person name="Condon B.J."/>
            <person name="Copeland A.C."/>
            <person name="Dhillon B."/>
            <person name="Glaser F."/>
            <person name="Hesse C.N."/>
            <person name="Kosti I."/>
            <person name="LaButti K."/>
            <person name="Lindquist E.A."/>
            <person name="Lucas S."/>
            <person name="Salamov A.A."/>
            <person name="Bradshaw R.E."/>
            <person name="Ciuffetti L."/>
            <person name="Hamelin R.C."/>
            <person name="Kema G.H.J."/>
            <person name="Lawrence C."/>
            <person name="Scott J.A."/>
            <person name="Spatafora J.W."/>
            <person name="Turgeon B.G."/>
            <person name="de Wit P.J.G.M."/>
            <person name="Zhong S."/>
            <person name="Goodwin S.B."/>
            <person name="Grigoriev I.V."/>
        </authorList>
    </citation>
    <scope>NUCLEOTIDE SEQUENCE [LARGE SCALE GENOMIC DNA]</scope>
    <source>
        <strain evidence="20 21">SO2202</strain>
    </source>
</reference>
<dbReference type="FunFam" id="1.10.1520.10:FF:000032">
    <property type="entry name" value="Dicer-like protein 2"/>
    <property type="match status" value="1"/>
</dbReference>
<dbReference type="eggNOG" id="KOG0701">
    <property type="taxonomic scope" value="Eukaryota"/>
</dbReference>
<dbReference type="GO" id="GO:0046872">
    <property type="term" value="F:metal ion binding"/>
    <property type="evidence" value="ECO:0007669"/>
    <property type="project" value="UniProtKB-KW"/>
</dbReference>
<dbReference type="PROSITE" id="PS51194">
    <property type="entry name" value="HELICASE_CTER"/>
    <property type="match status" value="1"/>
</dbReference>
<evidence type="ECO:0000256" key="2">
    <source>
        <dbReference type="ARBA" id="ARBA00001946"/>
    </source>
</evidence>
<evidence type="ECO:0000256" key="4">
    <source>
        <dbReference type="ARBA" id="ARBA00022723"/>
    </source>
</evidence>
<dbReference type="GO" id="GO:0005524">
    <property type="term" value="F:ATP binding"/>
    <property type="evidence" value="ECO:0007669"/>
    <property type="project" value="UniProtKB-KW"/>
</dbReference>
<dbReference type="SUPFAM" id="SSF54768">
    <property type="entry name" value="dsRNA-binding domain-like"/>
    <property type="match status" value="1"/>
</dbReference>
<dbReference type="SMART" id="SM00490">
    <property type="entry name" value="HELICc"/>
    <property type="match status" value="1"/>
</dbReference>
<evidence type="ECO:0000256" key="9">
    <source>
        <dbReference type="ARBA" id="ARBA00022840"/>
    </source>
</evidence>
<evidence type="ECO:0000256" key="15">
    <source>
        <dbReference type="PROSITE-ProRule" id="PRU00657"/>
    </source>
</evidence>
<comment type="cofactor">
    <cofactor evidence="2">
        <name>Mg(2+)</name>
        <dbReference type="ChEBI" id="CHEBI:18420"/>
    </cofactor>
</comment>
<dbReference type="GO" id="GO:0003723">
    <property type="term" value="F:RNA binding"/>
    <property type="evidence" value="ECO:0007669"/>
    <property type="project" value="UniProtKB-UniRule"/>
</dbReference>
<dbReference type="GO" id="GO:0005737">
    <property type="term" value="C:cytoplasm"/>
    <property type="evidence" value="ECO:0007669"/>
    <property type="project" value="TreeGrafter"/>
</dbReference>
<dbReference type="Pfam" id="PF00271">
    <property type="entry name" value="Helicase_C"/>
    <property type="match status" value="1"/>
</dbReference>
<keyword evidence="7 20" id="KW-0378">Hydrolase</keyword>
<organism evidence="20 21">
    <name type="scientific">Sphaerulina musiva (strain SO2202)</name>
    <name type="common">Poplar stem canker fungus</name>
    <name type="synonym">Septoria musiva</name>
    <dbReference type="NCBI Taxonomy" id="692275"/>
    <lineage>
        <taxon>Eukaryota</taxon>
        <taxon>Fungi</taxon>
        <taxon>Dikarya</taxon>
        <taxon>Ascomycota</taxon>
        <taxon>Pezizomycotina</taxon>
        <taxon>Dothideomycetes</taxon>
        <taxon>Dothideomycetidae</taxon>
        <taxon>Mycosphaerellales</taxon>
        <taxon>Mycosphaerellaceae</taxon>
        <taxon>Sphaerulina</taxon>
    </lineage>
</organism>
<accession>M3ATJ5</accession>
<evidence type="ECO:0000256" key="3">
    <source>
        <dbReference type="ARBA" id="ARBA00022721"/>
    </source>
</evidence>
<feature type="domain" description="Helicase ATP-binding" evidence="17">
    <location>
        <begin position="29"/>
        <end position="207"/>
    </location>
</feature>
<dbReference type="Pfam" id="PF03368">
    <property type="entry name" value="Dicer_dimer"/>
    <property type="match status" value="1"/>
</dbReference>
<evidence type="ECO:0000256" key="13">
    <source>
        <dbReference type="ARBA" id="ARBA00023211"/>
    </source>
</evidence>
<feature type="domain" description="RNase III" evidence="16">
    <location>
        <begin position="1084"/>
        <end position="1266"/>
    </location>
</feature>
<feature type="domain" description="RNase III" evidence="16">
    <location>
        <begin position="907"/>
        <end position="1047"/>
    </location>
</feature>
<keyword evidence="10" id="KW-0460">Magnesium</keyword>
<evidence type="ECO:0000259" key="16">
    <source>
        <dbReference type="PROSITE" id="PS50142"/>
    </source>
</evidence>
<dbReference type="HOGENOM" id="CLU_000907_4_6_1"/>
<dbReference type="GeneID" id="27899898"/>
<dbReference type="InterPro" id="IPR014720">
    <property type="entry name" value="dsRBD_dom"/>
</dbReference>
<dbReference type="Proteomes" id="UP000016931">
    <property type="component" value="Unassembled WGS sequence"/>
</dbReference>
<dbReference type="InterPro" id="IPR036389">
    <property type="entry name" value="RNase_III_sf"/>
</dbReference>
<dbReference type="STRING" id="692275.M3ATJ5"/>
<dbReference type="SMART" id="SM00535">
    <property type="entry name" value="RIBOc"/>
    <property type="match status" value="2"/>
</dbReference>
<evidence type="ECO:0000256" key="7">
    <source>
        <dbReference type="ARBA" id="ARBA00022801"/>
    </source>
</evidence>
<dbReference type="EMBL" id="KB456270">
    <property type="protein sequence ID" value="EMF08834.1"/>
    <property type="molecule type" value="Genomic_DNA"/>
</dbReference>
<dbReference type="SUPFAM" id="SSF52540">
    <property type="entry name" value="P-loop containing nucleoside triphosphate hydrolases"/>
    <property type="match status" value="1"/>
</dbReference>
<evidence type="ECO:0000256" key="14">
    <source>
        <dbReference type="ARBA" id="ARBA00025403"/>
    </source>
</evidence>
<gene>
    <name evidence="20" type="ORF">SEPMUDRAFT_136183</name>
</gene>
<dbReference type="GO" id="GO:0005634">
    <property type="term" value="C:nucleus"/>
    <property type="evidence" value="ECO:0007669"/>
    <property type="project" value="TreeGrafter"/>
</dbReference>
<comment type="function">
    <text evidence="14">Dicer-like endonuclease involved in cleaving double-stranded RNA in the RNA interference (RNAi) pathway. Produces 21 to 25 bp dsRNAs (siRNAs) which target the selective destruction of homologous RNAs leading to sequence-specific suppression of gene expression, called post-transcriptional gene silencing (PTGS). Part of a broad host defense response against viral infection and transposons.</text>
</comment>
<dbReference type="OMA" id="HFCAVIP"/>
<evidence type="ECO:0000259" key="19">
    <source>
        <dbReference type="PROSITE" id="PS51327"/>
    </source>
</evidence>
<dbReference type="PROSITE" id="PS50142">
    <property type="entry name" value="RNASE_3_2"/>
    <property type="match status" value="2"/>
</dbReference>
<dbReference type="InterPro" id="IPR001650">
    <property type="entry name" value="Helicase_C-like"/>
</dbReference>
<protein>
    <submittedName>
        <fullName evidence="20">p-loop containing nucleoside triphosphate hydrolase protein</fullName>
    </submittedName>
</protein>
<dbReference type="Gene3D" id="1.10.1520.10">
    <property type="entry name" value="Ribonuclease III domain"/>
    <property type="match status" value="2"/>
</dbReference>
<dbReference type="Gene3D" id="3.30.160.380">
    <property type="entry name" value="Dicer dimerisation domain"/>
    <property type="match status" value="1"/>
</dbReference>
<dbReference type="GO" id="GO:0051607">
    <property type="term" value="P:defense response to virus"/>
    <property type="evidence" value="ECO:0007669"/>
    <property type="project" value="UniProtKB-KW"/>
</dbReference>
<dbReference type="CDD" id="cd00593">
    <property type="entry name" value="RIBOc"/>
    <property type="match status" value="2"/>
</dbReference>
<sequence length="1400" mass="156524">MAASDETMALDGAAQSGSGFKLRSYQTEMVDRSLKENIIVAMDTGSGKTHIAIARIRAEVERLRDNRLVWFLAPSRTLAEQQYRALDLELSAYGVRLLTGADGVEKWTDQRLWDAVLTNIKVVIATPAVLKDALAHGFVTISRLALCVFDEAHRCTKKAPMNQIMQLFYRPARERGEPVPHILGLSASPVTSVKQGGLETIESNLHSLAVTPKTHRTELEKHVNLPELLTIRFSESHTASNRLCDALAVAARSYDLARDPYFVALTGQHDDRSRKILQQVQLKQETYCLQQLRALDTRAARLHKQLGPSMAQWYISTCIRRFRQGMSSENFLMPDLSEAERKHLLEIFEDVEQHAGPAVALGTVDDTLVISEKARLLLQILLQHAEPGVHCLIFVEQRVQVTALAELLRRVPALEDSYKIAGFVGTSTNTNRKISVADLVALSDQSKDLQAFRDGHKNVMVATNVLEEGIDISACNLVICFDAPKNLVSFVQRRGRARRTDSKYFLFVSENESAKGNKPWSALEAEMKAMYMDDSRQLQLRPSEKPPRVYGVASTGAMMTMDDAMSHLYHFCSVSTKHANNYIDLRPEFETSLNEITTRWSASVDLPMTVHPSVRHANSAKPWETEEEAIKDAALEAYIALHRAGLVNDNLLPLIKDYGPQIGVEHVDQPSIVEVADRISPLSEINSHGDEEKTWSSTTIQLLLGSEVVVEISMWLPAIIPIIESFHLYWNSHITYQAKVSTYQDQHLSQSAEALLHQCTSNLLRAAHAQRMKTGRDGFAVLFGAADLEDASRSIARNGQAKRAADFLGINGSLDNAGLARIVSQQGRSYFIEDISQDSSELTLSTFPRRKDFLHPIPEENAPSSAHTGKQTIKIDECTIDVLPAKYALFSAFVPSILYRLETSLLVRDLMETALKDIALTDHALIKEAISSPAAGEPTDYNRLEYLGDCVLKHYTELQVMSQHTDWPEAYLTLERDRIVRNSNLAKAALERELDKYILTEPFTGRKWRPPYATEHVKDQAAKRQMSTKTLADVVEALIGAAYLEGDTEKAFQCIRVLLPQEKWSNDCFETLIAELTACPVANVLLLETLIGHTFSHPTLLVEATTHGSCPANKTGMSYERLEFLGDSVLDMIITPKLFSHPRKLKHWQLHSVHAALVNSHLLGYCCLRYYINQEMFDIVQTTSGNYDSVSARRKTHLYEFMRAGAQVNNITCQAVEHFHECSSQIEKALAHGIEYPWVELVTLSPPKFFCDLVESILGAIFIDTHGNLAACEVFVEKLGILNFMHRILDEDVNCVSPKEMLGIVADQAEVKYINSPVEDDEGRKRWQCVVKVDDERVVTLEGCRSKDEAEVKAAYEACGILKGRGPARRGRKKRKMLAADVGDHEYAENATAGDDDVTA</sequence>
<keyword evidence="4" id="KW-0479">Metal-binding</keyword>
<dbReference type="PANTHER" id="PTHR14950">
    <property type="entry name" value="DICER-RELATED"/>
    <property type="match status" value="1"/>
</dbReference>
<evidence type="ECO:0000256" key="1">
    <source>
        <dbReference type="ARBA" id="ARBA00001936"/>
    </source>
</evidence>
<dbReference type="OrthoDB" id="416741at2759"/>
<dbReference type="SUPFAM" id="SSF69065">
    <property type="entry name" value="RNase III domain-like"/>
    <property type="match status" value="2"/>
</dbReference>
<comment type="similarity">
    <text evidence="15">Belongs to the helicase family. Dicer subfamily.</text>
</comment>
<dbReference type="GO" id="GO:0004386">
    <property type="term" value="F:helicase activity"/>
    <property type="evidence" value="ECO:0007669"/>
    <property type="project" value="UniProtKB-KW"/>
</dbReference>
<dbReference type="InterPro" id="IPR000999">
    <property type="entry name" value="RNase_III_dom"/>
</dbReference>
<keyword evidence="6" id="KW-0547">Nucleotide-binding</keyword>
<feature type="domain" description="Dicer dsRNA-binding fold" evidence="19">
    <location>
        <begin position="564"/>
        <end position="661"/>
    </location>
</feature>
<keyword evidence="13" id="KW-0464">Manganese</keyword>
<evidence type="ECO:0000259" key="18">
    <source>
        <dbReference type="PROSITE" id="PS51194"/>
    </source>
</evidence>
<dbReference type="Pfam" id="PF00636">
    <property type="entry name" value="Ribonuclease_3"/>
    <property type="match status" value="2"/>
</dbReference>
<keyword evidence="21" id="KW-1185">Reference proteome</keyword>
<dbReference type="Pfam" id="PF00035">
    <property type="entry name" value="dsrm"/>
    <property type="match status" value="1"/>
</dbReference>
<keyword evidence="3" id="KW-0930">Antiviral protein</keyword>
<dbReference type="PROSITE" id="PS51327">
    <property type="entry name" value="DICER_DSRBF"/>
    <property type="match status" value="1"/>
</dbReference>
<evidence type="ECO:0000313" key="21">
    <source>
        <dbReference type="Proteomes" id="UP000016931"/>
    </source>
</evidence>
<dbReference type="InterPro" id="IPR011545">
    <property type="entry name" value="DEAD/DEAH_box_helicase_dom"/>
</dbReference>
<dbReference type="RefSeq" id="XP_016756955.1">
    <property type="nucleotide sequence ID" value="XM_016902761.1"/>
</dbReference>
<dbReference type="GO" id="GO:0030422">
    <property type="term" value="P:siRNA processing"/>
    <property type="evidence" value="ECO:0007669"/>
    <property type="project" value="TreeGrafter"/>
</dbReference>
<dbReference type="PROSITE" id="PS51192">
    <property type="entry name" value="HELICASE_ATP_BIND_1"/>
    <property type="match status" value="1"/>
</dbReference>
<dbReference type="GO" id="GO:0004525">
    <property type="term" value="F:ribonuclease III activity"/>
    <property type="evidence" value="ECO:0007669"/>
    <property type="project" value="InterPro"/>
</dbReference>
<dbReference type="Pfam" id="PF00270">
    <property type="entry name" value="DEAD"/>
    <property type="match status" value="1"/>
</dbReference>
<evidence type="ECO:0000256" key="11">
    <source>
        <dbReference type="ARBA" id="ARBA00022884"/>
    </source>
</evidence>
<name>M3ATJ5_SPHMS</name>
<keyword evidence="12" id="KW-0051">Antiviral defense</keyword>
<dbReference type="GO" id="GO:0050688">
    <property type="term" value="P:regulation of defense response to virus"/>
    <property type="evidence" value="ECO:0007669"/>
    <property type="project" value="UniProtKB-KW"/>
</dbReference>
<evidence type="ECO:0000259" key="17">
    <source>
        <dbReference type="PROSITE" id="PS51192"/>
    </source>
</evidence>
<evidence type="ECO:0000256" key="10">
    <source>
        <dbReference type="ARBA" id="ARBA00022842"/>
    </source>
</evidence>
<dbReference type="PANTHER" id="PTHR14950:SF37">
    <property type="entry name" value="ENDORIBONUCLEASE DICER"/>
    <property type="match status" value="1"/>
</dbReference>
<dbReference type="SMART" id="SM00487">
    <property type="entry name" value="DEXDc"/>
    <property type="match status" value="1"/>
</dbReference>
<proteinExistence type="inferred from homology"/>
<dbReference type="InterPro" id="IPR038248">
    <property type="entry name" value="Dicer_dimer_sf"/>
</dbReference>
<keyword evidence="5" id="KW-0677">Repeat</keyword>
<comment type="cofactor">
    <cofactor evidence="1">
        <name>Mn(2+)</name>
        <dbReference type="ChEBI" id="CHEBI:29035"/>
    </cofactor>
</comment>
<evidence type="ECO:0000256" key="8">
    <source>
        <dbReference type="ARBA" id="ARBA00022806"/>
    </source>
</evidence>